<dbReference type="Proteomes" id="UP000185766">
    <property type="component" value="Unassembled WGS sequence"/>
</dbReference>
<evidence type="ECO:0000313" key="4">
    <source>
        <dbReference type="Proteomes" id="UP000185766"/>
    </source>
</evidence>
<evidence type="ECO:0000259" key="2">
    <source>
        <dbReference type="PROSITE" id="PS01148"/>
    </source>
</evidence>
<comment type="similarity">
    <text evidence="1">Belongs to the sulfur carrier protein TusA family.</text>
</comment>
<dbReference type="PROSITE" id="PS01148">
    <property type="entry name" value="UPF0033"/>
    <property type="match status" value="1"/>
</dbReference>
<feature type="domain" description="UPF0033" evidence="2">
    <location>
        <begin position="19"/>
        <end position="43"/>
    </location>
</feature>
<protein>
    <submittedName>
        <fullName evidence="3">TusA-related sulfurtransferase</fullName>
    </submittedName>
</protein>
<name>A0A1H7S4G8_9GAMM</name>
<dbReference type="CDD" id="cd00291">
    <property type="entry name" value="SirA_YedF_YeeD"/>
    <property type="match status" value="1"/>
</dbReference>
<proteinExistence type="inferred from homology"/>
<organism evidence="3 4">
    <name type="scientific">Atopomonas hussainii</name>
    <dbReference type="NCBI Taxonomy" id="1429083"/>
    <lineage>
        <taxon>Bacteria</taxon>
        <taxon>Pseudomonadati</taxon>
        <taxon>Pseudomonadota</taxon>
        <taxon>Gammaproteobacteria</taxon>
        <taxon>Pseudomonadales</taxon>
        <taxon>Pseudomonadaceae</taxon>
        <taxon>Atopomonas</taxon>
    </lineage>
</organism>
<dbReference type="InterPro" id="IPR001455">
    <property type="entry name" value="TusA-like"/>
</dbReference>
<accession>A0A1H7S4G8</accession>
<dbReference type="RefSeq" id="WP_074870229.1">
    <property type="nucleotide sequence ID" value="NZ_FOAS01000017.1"/>
</dbReference>
<keyword evidence="3" id="KW-0808">Transferase</keyword>
<dbReference type="GO" id="GO:0016740">
    <property type="term" value="F:transferase activity"/>
    <property type="evidence" value="ECO:0007669"/>
    <property type="project" value="UniProtKB-KW"/>
</dbReference>
<gene>
    <name evidence="3" type="ORF">SAMN05216214_11719</name>
</gene>
<dbReference type="STRING" id="1429083.GCA_001885685_00187"/>
<reference evidence="3 4" key="1">
    <citation type="submission" date="2016-10" db="EMBL/GenBank/DDBJ databases">
        <authorList>
            <person name="de Groot N.N."/>
        </authorList>
    </citation>
    <scope>NUCLEOTIDE SEQUENCE [LARGE SCALE GENOMIC DNA]</scope>
    <source>
        <strain evidence="3 4">JCM 19513</strain>
    </source>
</reference>
<evidence type="ECO:0000256" key="1">
    <source>
        <dbReference type="ARBA" id="ARBA00008984"/>
    </source>
</evidence>
<keyword evidence="4" id="KW-1185">Reference proteome</keyword>
<dbReference type="PANTHER" id="PTHR33279">
    <property type="entry name" value="SULFUR CARRIER PROTEIN YEDF-RELATED"/>
    <property type="match status" value="1"/>
</dbReference>
<dbReference type="EMBL" id="FOAS01000017">
    <property type="protein sequence ID" value="SEL67146.1"/>
    <property type="molecule type" value="Genomic_DNA"/>
</dbReference>
<dbReference type="SUPFAM" id="SSF64307">
    <property type="entry name" value="SirA-like"/>
    <property type="match status" value="1"/>
</dbReference>
<sequence length="87" mass="9671">MSSPQLPPAWQNEAFDQALNTAGLACPLPLLKTKLALSQMLSGQVLRVVATDAGSWRDIQAFAERAGHTLRRAERDETLFCYWLQKA</sequence>
<dbReference type="InterPro" id="IPR036868">
    <property type="entry name" value="TusA-like_sf"/>
</dbReference>
<dbReference type="Gene3D" id="3.30.110.40">
    <property type="entry name" value="TusA-like domain"/>
    <property type="match status" value="1"/>
</dbReference>
<dbReference type="PANTHER" id="PTHR33279:SF2">
    <property type="entry name" value="SULFUR CARRIER PROTEIN TUSA"/>
    <property type="match status" value="1"/>
</dbReference>
<evidence type="ECO:0000313" key="3">
    <source>
        <dbReference type="EMBL" id="SEL67146.1"/>
    </source>
</evidence>
<dbReference type="Pfam" id="PF01206">
    <property type="entry name" value="TusA"/>
    <property type="match status" value="1"/>
</dbReference>
<dbReference type="AlphaFoldDB" id="A0A1H7S4G8"/>